<evidence type="ECO:0000256" key="2">
    <source>
        <dbReference type="ARBA" id="ARBA00008467"/>
    </source>
</evidence>
<dbReference type="RefSeq" id="WP_134550584.1">
    <property type="nucleotide sequence ID" value="NZ_SOHL01000005.1"/>
</dbReference>
<evidence type="ECO:0000256" key="4">
    <source>
        <dbReference type="ARBA" id="ARBA00014657"/>
    </source>
</evidence>
<dbReference type="InterPro" id="IPR014031">
    <property type="entry name" value="Ketoacyl_synth_C"/>
</dbReference>
<comment type="catalytic activity">
    <reaction evidence="12 14">
        <text>(9Z)-hexadecenoyl-[ACP] + malonyl-[ACP] + H(+) = 3-oxo-(11Z)-octadecenoyl-[ACP] + holo-[ACP] + CO2</text>
        <dbReference type="Rhea" id="RHEA:55040"/>
        <dbReference type="Rhea" id="RHEA-COMP:9623"/>
        <dbReference type="Rhea" id="RHEA-COMP:9685"/>
        <dbReference type="Rhea" id="RHEA-COMP:10800"/>
        <dbReference type="Rhea" id="RHEA-COMP:14074"/>
        <dbReference type="ChEBI" id="CHEBI:15378"/>
        <dbReference type="ChEBI" id="CHEBI:16526"/>
        <dbReference type="ChEBI" id="CHEBI:64479"/>
        <dbReference type="ChEBI" id="CHEBI:78449"/>
        <dbReference type="ChEBI" id="CHEBI:83989"/>
        <dbReference type="ChEBI" id="CHEBI:138538"/>
        <dbReference type="EC" id="2.3.1.179"/>
    </reaction>
</comment>
<comment type="function">
    <text evidence="11 14">Involved in the type II fatty acid elongation cycle. Catalyzes the elongation of a wide range of acyl-ACP by the addition of two carbons from malonyl-ACP to an acyl acceptor. Can efficiently catalyze the conversion of palmitoleoyl-ACP (cis-hexadec-9-enoyl-ACP) to cis-vaccenoyl-ACP (cis-octadec-11-enoyl-ACP), an essential step in the thermal regulation of fatty acid composition.</text>
</comment>
<evidence type="ECO:0000256" key="1">
    <source>
        <dbReference type="ARBA" id="ARBA00005194"/>
    </source>
</evidence>
<protein>
    <recommendedName>
        <fullName evidence="4 14">3-oxoacyl-[acyl-carrier-protein] synthase 2</fullName>
        <ecNumber evidence="3 14">2.3.1.179</ecNumber>
    </recommendedName>
</protein>
<dbReference type="AlphaFoldDB" id="A0A4R9AZ72"/>
<dbReference type="Proteomes" id="UP000297983">
    <property type="component" value="Unassembled WGS sequence"/>
</dbReference>
<dbReference type="PROSITE" id="PS52004">
    <property type="entry name" value="KS3_2"/>
    <property type="match status" value="1"/>
</dbReference>
<dbReference type="PANTHER" id="PTHR11712">
    <property type="entry name" value="POLYKETIDE SYNTHASE-RELATED"/>
    <property type="match status" value="1"/>
</dbReference>
<comment type="catalytic activity">
    <reaction evidence="13 14">
        <text>a fatty acyl-[ACP] + malonyl-[ACP] + H(+) = a 3-oxoacyl-[ACP] + holo-[ACP] + CO2</text>
        <dbReference type="Rhea" id="RHEA:22836"/>
        <dbReference type="Rhea" id="RHEA-COMP:9623"/>
        <dbReference type="Rhea" id="RHEA-COMP:9685"/>
        <dbReference type="Rhea" id="RHEA-COMP:9916"/>
        <dbReference type="Rhea" id="RHEA-COMP:14125"/>
        <dbReference type="ChEBI" id="CHEBI:15378"/>
        <dbReference type="ChEBI" id="CHEBI:16526"/>
        <dbReference type="ChEBI" id="CHEBI:64479"/>
        <dbReference type="ChEBI" id="CHEBI:78449"/>
        <dbReference type="ChEBI" id="CHEBI:78776"/>
        <dbReference type="ChEBI" id="CHEBI:138651"/>
    </reaction>
</comment>
<evidence type="ECO:0000259" key="17">
    <source>
        <dbReference type="PROSITE" id="PS52004"/>
    </source>
</evidence>
<keyword evidence="19" id="KW-1185">Reference proteome</keyword>
<dbReference type="Gene3D" id="3.40.47.10">
    <property type="match status" value="2"/>
</dbReference>
<evidence type="ECO:0000256" key="12">
    <source>
        <dbReference type="ARBA" id="ARBA00047318"/>
    </source>
</evidence>
<dbReference type="InterPro" id="IPR014030">
    <property type="entry name" value="Ketoacyl_synth_N"/>
</dbReference>
<evidence type="ECO:0000256" key="11">
    <source>
        <dbReference type="ARBA" id="ARBA00024006"/>
    </source>
</evidence>
<evidence type="ECO:0000256" key="10">
    <source>
        <dbReference type="ARBA" id="ARBA00023315"/>
    </source>
</evidence>
<dbReference type="CDD" id="cd00834">
    <property type="entry name" value="KAS_I_II"/>
    <property type="match status" value="1"/>
</dbReference>
<proteinExistence type="inferred from homology"/>
<dbReference type="UniPathway" id="UPA00094"/>
<keyword evidence="10 14" id="KW-0012">Acyltransferase</keyword>
<dbReference type="NCBIfam" id="NF005589">
    <property type="entry name" value="PRK07314.1"/>
    <property type="match status" value="1"/>
</dbReference>
<comment type="pathway">
    <text evidence="1 14">Lipid metabolism; fatty acid biosynthesis.</text>
</comment>
<dbReference type="SMART" id="SM00825">
    <property type="entry name" value="PKS_KS"/>
    <property type="match status" value="1"/>
</dbReference>
<evidence type="ECO:0000256" key="13">
    <source>
        <dbReference type="ARBA" id="ARBA00047659"/>
    </source>
</evidence>
<name>A0A4R9AZ72_9MICO</name>
<dbReference type="PIRSF" id="PIRSF000447">
    <property type="entry name" value="KAS_II"/>
    <property type="match status" value="1"/>
</dbReference>
<dbReference type="InterPro" id="IPR000794">
    <property type="entry name" value="Beta-ketoacyl_synthase"/>
</dbReference>
<keyword evidence="6 14" id="KW-0808">Transferase</keyword>
<dbReference type="InterPro" id="IPR017568">
    <property type="entry name" value="3-oxoacyl-ACP_synth-2"/>
</dbReference>
<evidence type="ECO:0000256" key="8">
    <source>
        <dbReference type="ARBA" id="ARBA00023098"/>
    </source>
</evidence>
<dbReference type="GO" id="GO:0005829">
    <property type="term" value="C:cytosol"/>
    <property type="evidence" value="ECO:0007669"/>
    <property type="project" value="TreeGrafter"/>
</dbReference>
<evidence type="ECO:0000256" key="7">
    <source>
        <dbReference type="ARBA" id="ARBA00022832"/>
    </source>
</evidence>
<dbReference type="GO" id="GO:0006633">
    <property type="term" value="P:fatty acid biosynthetic process"/>
    <property type="evidence" value="ECO:0007669"/>
    <property type="project" value="UniProtKB-UniPathway"/>
</dbReference>
<evidence type="ECO:0000313" key="18">
    <source>
        <dbReference type="EMBL" id="TFD73119.1"/>
    </source>
</evidence>
<keyword evidence="8" id="KW-0443">Lipid metabolism</keyword>
<dbReference type="SUPFAM" id="SSF53901">
    <property type="entry name" value="Thiolase-like"/>
    <property type="match status" value="2"/>
</dbReference>
<evidence type="ECO:0000256" key="15">
    <source>
        <dbReference type="PIRSR" id="PIRSR000447-1"/>
    </source>
</evidence>
<feature type="active site" description="For beta-ketoacyl synthase activity" evidence="15">
    <location>
        <position position="162"/>
    </location>
</feature>
<dbReference type="GO" id="GO:0004315">
    <property type="term" value="F:3-oxoacyl-[acyl-carrier-protein] synthase activity"/>
    <property type="evidence" value="ECO:0007669"/>
    <property type="project" value="UniProtKB-EC"/>
</dbReference>
<dbReference type="InterPro" id="IPR016039">
    <property type="entry name" value="Thiolase-like"/>
</dbReference>
<evidence type="ECO:0000256" key="9">
    <source>
        <dbReference type="ARBA" id="ARBA00023160"/>
    </source>
</evidence>
<feature type="domain" description="Ketosynthase family 3 (KS3)" evidence="17">
    <location>
        <begin position="2"/>
        <end position="410"/>
    </location>
</feature>
<dbReference type="PANTHER" id="PTHR11712:SF336">
    <property type="entry name" value="3-OXOACYL-[ACYL-CARRIER-PROTEIN] SYNTHASE, MITOCHONDRIAL"/>
    <property type="match status" value="1"/>
</dbReference>
<keyword evidence="7" id="KW-0276">Fatty acid metabolism</keyword>
<dbReference type="Pfam" id="PF00109">
    <property type="entry name" value="ketoacyl-synt"/>
    <property type="match status" value="1"/>
</dbReference>
<organism evidence="18 19">
    <name type="scientific">Cryobacterium gelidum</name>
    <dbReference type="NCBI Taxonomy" id="1259164"/>
    <lineage>
        <taxon>Bacteria</taxon>
        <taxon>Bacillati</taxon>
        <taxon>Actinomycetota</taxon>
        <taxon>Actinomycetes</taxon>
        <taxon>Micrococcales</taxon>
        <taxon>Microbacteriaceae</taxon>
        <taxon>Cryobacterium</taxon>
    </lineage>
</organism>
<evidence type="ECO:0000256" key="16">
    <source>
        <dbReference type="RuleBase" id="RU003694"/>
    </source>
</evidence>
<dbReference type="FunFam" id="3.40.47.10:FF:000018">
    <property type="entry name" value="3-oxoacyl-[acyl-carrier-protein] synthase 2"/>
    <property type="match status" value="1"/>
</dbReference>
<evidence type="ECO:0000256" key="5">
    <source>
        <dbReference type="ARBA" id="ARBA00022516"/>
    </source>
</evidence>
<dbReference type="EC" id="2.3.1.179" evidence="3 14"/>
<dbReference type="Pfam" id="PF02801">
    <property type="entry name" value="Ketoacyl-synt_C"/>
    <property type="match status" value="1"/>
</dbReference>
<comment type="similarity">
    <text evidence="2 14 16">Belongs to the thiolase-like superfamily. Beta-ketoacyl-ACP synthases family.</text>
</comment>
<accession>A0A4R9AZ72</accession>
<reference evidence="18 19" key="1">
    <citation type="submission" date="2019-03" db="EMBL/GenBank/DDBJ databases">
        <title>Genomics of glacier-inhabiting Cryobacterium strains.</title>
        <authorList>
            <person name="Liu Q."/>
            <person name="Xin Y.-H."/>
        </authorList>
    </citation>
    <scope>NUCLEOTIDE SEQUENCE [LARGE SCALE GENOMIC DNA]</scope>
    <source>
        <strain evidence="18 19">Hz16</strain>
    </source>
</reference>
<dbReference type="EMBL" id="SOHL01000005">
    <property type="protein sequence ID" value="TFD73119.1"/>
    <property type="molecule type" value="Genomic_DNA"/>
</dbReference>
<evidence type="ECO:0000256" key="6">
    <source>
        <dbReference type="ARBA" id="ARBA00022679"/>
    </source>
</evidence>
<keyword evidence="9 14" id="KW-0275">Fatty acid biosynthesis</keyword>
<gene>
    <name evidence="18" type="ORF">E3T50_03350</name>
</gene>
<keyword evidence="5 14" id="KW-0444">Lipid biosynthesis</keyword>
<sequence>MTKKIVITGIGATTPLGGTAVETWTALLAGESGATTLEQAWVAETAIPVTFAAQARVKTADVLQRFEVKRLDPSSQFALIAGREAWADAGSPEVEPERLAVDWATGIGGVWTLLDAWDTLRERGPRRVLPMTVPMLMPNGPGAAIGMDLHARAGITTVVSACASSTEALVNAYNRLQAGLADIVIAGGSEAAIHPLPIASFAAMQALSTRNDDPATASRPYDVTRDGFVLGEGAAALVIETEEHAKARGAHIYAELLGGVVNSDAYHVTAPDPEGSAAARAMVSTIENAGASLADVSHINAHATSTPVGDIAEYKALRRVFGDLLDGIPVSATKASTGHLLGGAGALEAFFTVKALSERMAPPTINLTSQDPEITLDVVTTPRALPAGDLLALSNSFGFGGHNAVVAFRSV</sequence>
<dbReference type="InterPro" id="IPR020841">
    <property type="entry name" value="PKS_Beta-ketoAc_synthase_dom"/>
</dbReference>
<comment type="caution">
    <text evidence="18">The sequence shown here is derived from an EMBL/GenBank/DDBJ whole genome shotgun (WGS) entry which is preliminary data.</text>
</comment>
<evidence type="ECO:0000256" key="14">
    <source>
        <dbReference type="PIRNR" id="PIRNR000447"/>
    </source>
</evidence>
<evidence type="ECO:0000256" key="3">
    <source>
        <dbReference type="ARBA" id="ARBA00012356"/>
    </source>
</evidence>
<evidence type="ECO:0000313" key="19">
    <source>
        <dbReference type="Proteomes" id="UP000297983"/>
    </source>
</evidence>